<evidence type="ECO:0000256" key="3">
    <source>
        <dbReference type="ARBA" id="ARBA00023163"/>
    </source>
</evidence>
<dbReference type="SMART" id="SM00345">
    <property type="entry name" value="HTH_GNTR"/>
    <property type="match status" value="1"/>
</dbReference>
<organism evidence="5 6">
    <name type="scientific">Candidatus Acutalibacter pullicola</name>
    <dbReference type="NCBI Taxonomy" id="2838417"/>
    <lineage>
        <taxon>Bacteria</taxon>
        <taxon>Bacillati</taxon>
        <taxon>Bacillota</taxon>
        <taxon>Clostridia</taxon>
        <taxon>Eubacteriales</taxon>
        <taxon>Acutalibacteraceae</taxon>
        <taxon>Acutalibacter</taxon>
    </lineage>
</organism>
<evidence type="ECO:0000256" key="2">
    <source>
        <dbReference type="ARBA" id="ARBA00023125"/>
    </source>
</evidence>
<protein>
    <submittedName>
        <fullName evidence="5">GntR family transcriptional regulator</fullName>
    </submittedName>
</protein>
<dbReference type="InterPro" id="IPR036388">
    <property type="entry name" value="WH-like_DNA-bd_sf"/>
</dbReference>
<reference evidence="5" key="1">
    <citation type="journal article" date="2021" name="PeerJ">
        <title>Extensive microbial diversity within the chicken gut microbiome revealed by metagenomics and culture.</title>
        <authorList>
            <person name="Gilroy R."/>
            <person name="Ravi A."/>
            <person name="Getino M."/>
            <person name="Pursley I."/>
            <person name="Horton D.L."/>
            <person name="Alikhan N.F."/>
            <person name="Baker D."/>
            <person name="Gharbi K."/>
            <person name="Hall N."/>
            <person name="Watson M."/>
            <person name="Adriaenssens E.M."/>
            <person name="Foster-Nyarko E."/>
            <person name="Jarju S."/>
            <person name="Secka A."/>
            <person name="Antonio M."/>
            <person name="Oren A."/>
            <person name="Chaudhuri R.R."/>
            <person name="La Ragione R."/>
            <person name="Hildebrand F."/>
            <person name="Pallen M.J."/>
        </authorList>
    </citation>
    <scope>NUCLEOTIDE SEQUENCE</scope>
    <source>
        <strain evidence="5">CHK185-1770</strain>
    </source>
</reference>
<feature type="domain" description="HTH gntR-type" evidence="4">
    <location>
        <begin position="9"/>
        <end position="77"/>
    </location>
</feature>
<dbReference type="CDD" id="cd07377">
    <property type="entry name" value="WHTH_GntR"/>
    <property type="match status" value="1"/>
</dbReference>
<evidence type="ECO:0000256" key="1">
    <source>
        <dbReference type="ARBA" id="ARBA00023015"/>
    </source>
</evidence>
<name>A0A9D2MTY9_9FIRM</name>
<dbReference type="Proteomes" id="UP000826793">
    <property type="component" value="Unassembled WGS sequence"/>
</dbReference>
<dbReference type="PANTHER" id="PTHR38445:SF10">
    <property type="entry name" value="GNTR-FAMILY TRANSCRIPTIONAL REGULATOR"/>
    <property type="match status" value="1"/>
</dbReference>
<dbReference type="EMBL" id="DWXG01000027">
    <property type="protein sequence ID" value="HJB97538.1"/>
    <property type="molecule type" value="Genomic_DNA"/>
</dbReference>
<evidence type="ECO:0000313" key="5">
    <source>
        <dbReference type="EMBL" id="HJB97538.1"/>
    </source>
</evidence>
<keyword evidence="3" id="KW-0804">Transcription</keyword>
<proteinExistence type="predicted"/>
<evidence type="ECO:0000259" key="4">
    <source>
        <dbReference type="PROSITE" id="PS50949"/>
    </source>
</evidence>
<reference evidence="5" key="2">
    <citation type="submission" date="2021-04" db="EMBL/GenBank/DDBJ databases">
        <authorList>
            <person name="Gilroy R."/>
        </authorList>
    </citation>
    <scope>NUCLEOTIDE SEQUENCE</scope>
    <source>
        <strain evidence="5">CHK185-1770</strain>
    </source>
</reference>
<gene>
    <name evidence="5" type="ORF">H9710_03035</name>
</gene>
<sequence>MELDFNSEKPIFQQIAEGLEDGILSGAFPEEGQIPSITEFSVLYKINPATALKGINLLVEEGVVYKKRGVGMFVQKGAAAQLRAKRKEGFYDRFVASLVAEAKRLGIGKEELEALIARGFAQEEKEDL</sequence>
<dbReference type="InterPro" id="IPR036390">
    <property type="entry name" value="WH_DNA-bd_sf"/>
</dbReference>
<keyword evidence="1" id="KW-0805">Transcription regulation</keyword>
<dbReference type="Gene3D" id="1.10.10.10">
    <property type="entry name" value="Winged helix-like DNA-binding domain superfamily/Winged helix DNA-binding domain"/>
    <property type="match status" value="1"/>
</dbReference>
<keyword evidence="2" id="KW-0238">DNA-binding</keyword>
<dbReference type="PANTHER" id="PTHR38445">
    <property type="entry name" value="HTH-TYPE TRANSCRIPTIONAL REPRESSOR YTRA"/>
    <property type="match status" value="1"/>
</dbReference>
<dbReference type="PROSITE" id="PS50949">
    <property type="entry name" value="HTH_GNTR"/>
    <property type="match status" value="1"/>
</dbReference>
<dbReference type="AlphaFoldDB" id="A0A9D2MTY9"/>
<comment type="caution">
    <text evidence="5">The sequence shown here is derived from an EMBL/GenBank/DDBJ whole genome shotgun (WGS) entry which is preliminary data.</text>
</comment>
<dbReference type="GO" id="GO:0003677">
    <property type="term" value="F:DNA binding"/>
    <property type="evidence" value="ECO:0007669"/>
    <property type="project" value="UniProtKB-KW"/>
</dbReference>
<dbReference type="SUPFAM" id="SSF46785">
    <property type="entry name" value="Winged helix' DNA-binding domain"/>
    <property type="match status" value="1"/>
</dbReference>
<dbReference type="InterPro" id="IPR000524">
    <property type="entry name" value="Tscrpt_reg_HTH_GntR"/>
</dbReference>
<evidence type="ECO:0000313" key="6">
    <source>
        <dbReference type="Proteomes" id="UP000826793"/>
    </source>
</evidence>
<dbReference type="Pfam" id="PF00392">
    <property type="entry name" value="GntR"/>
    <property type="match status" value="1"/>
</dbReference>
<accession>A0A9D2MTY9</accession>
<dbReference type="GO" id="GO:0003700">
    <property type="term" value="F:DNA-binding transcription factor activity"/>
    <property type="evidence" value="ECO:0007669"/>
    <property type="project" value="InterPro"/>
</dbReference>